<sequence>MKDYYSTSLSTLRSRAWASIEDSLQNGPIELISEEAQELYKKGDETLFEDERLDQPTIEVHGNLGNTQYMNIVALRLKKVKNQGIIYCTAYNPENEKFGDYELRGRMDDTELMDLADLLTQRSLSNANV</sequence>
<dbReference type="EMBL" id="PVTE01000009">
    <property type="protein sequence ID" value="PRY38496.1"/>
    <property type="molecule type" value="Genomic_DNA"/>
</dbReference>
<accession>A0A2T0SYK7</accession>
<reference evidence="1 2" key="1">
    <citation type="submission" date="2018-03" db="EMBL/GenBank/DDBJ databases">
        <title>Genomic Encyclopedia of Archaeal and Bacterial Type Strains, Phase II (KMG-II): from individual species to whole genera.</title>
        <authorList>
            <person name="Goeker M."/>
        </authorList>
    </citation>
    <scope>NUCLEOTIDE SEQUENCE [LARGE SCALE GENOMIC DNA]</scope>
    <source>
        <strain evidence="1 2">DSM 28354</strain>
    </source>
</reference>
<organism evidence="1 2">
    <name type="scientific">Spirosoma oryzae</name>
    <dbReference type="NCBI Taxonomy" id="1469603"/>
    <lineage>
        <taxon>Bacteria</taxon>
        <taxon>Pseudomonadati</taxon>
        <taxon>Bacteroidota</taxon>
        <taxon>Cytophagia</taxon>
        <taxon>Cytophagales</taxon>
        <taxon>Cytophagaceae</taxon>
        <taxon>Spirosoma</taxon>
    </lineage>
</organism>
<evidence type="ECO:0000313" key="2">
    <source>
        <dbReference type="Proteomes" id="UP000238375"/>
    </source>
</evidence>
<gene>
    <name evidence="1" type="ORF">CLV58_109223</name>
</gene>
<protein>
    <submittedName>
        <fullName evidence="1">Uncharacterized protein</fullName>
    </submittedName>
</protein>
<proteinExistence type="predicted"/>
<dbReference type="AlphaFoldDB" id="A0A2T0SYK7"/>
<comment type="caution">
    <text evidence="1">The sequence shown here is derived from an EMBL/GenBank/DDBJ whole genome shotgun (WGS) entry which is preliminary data.</text>
</comment>
<dbReference type="RefSeq" id="WP_106138225.1">
    <property type="nucleotide sequence ID" value="NZ_PVTE01000009.1"/>
</dbReference>
<dbReference type="Proteomes" id="UP000238375">
    <property type="component" value="Unassembled WGS sequence"/>
</dbReference>
<evidence type="ECO:0000313" key="1">
    <source>
        <dbReference type="EMBL" id="PRY38496.1"/>
    </source>
</evidence>
<keyword evidence="2" id="KW-1185">Reference proteome</keyword>
<name>A0A2T0SYK7_9BACT</name>